<dbReference type="OrthoDB" id="7062037at2"/>
<organism evidence="4">
    <name type="scientific">Mizugakiibacter sediminis</name>
    <dbReference type="NCBI Taxonomy" id="1475481"/>
    <lineage>
        <taxon>Bacteria</taxon>
        <taxon>Pseudomonadati</taxon>
        <taxon>Pseudomonadota</taxon>
        <taxon>Gammaproteobacteria</taxon>
        <taxon>Lysobacterales</taxon>
        <taxon>Rhodanobacteraceae</taxon>
        <taxon>Mizugakiibacter</taxon>
    </lineage>
</organism>
<proteinExistence type="predicted"/>
<feature type="domain" description="DUF4426" evidence="2">
    <location>
        <begin position="31"/>
        <end position="148"/>
    </location>
</feature>
<dbReference type="AlphaFoldDB" id="A0A0K8QL49"/>
<dbReference type="Proteomes" id="UP000253740">
    <property type="component" value="Unassembled WGS sequence"/>
</dbReference>
<evidence type="ECO:0000313" key="4">
    <source>
        <dbReference type="EMBL" id="GAP65147.1"/>
    </source>
</evidence>
<protein>
    <recommendedName>
        <fullName evidence="2">DUF4426 domain-containing protein</fullName>
    </recommendedName>
</protein>
<dbReference type="Gene3D" id="2.60.40.3340">
    <property type="entry name" value="Domain of unknown function DUF4426"/>
    <property type="match status" value="1"/>
</dbReference>
<feature type="signal peptide" evidence="1">
    <location>
        <begin position="1"/>
        <end position="27"/>
    </location>
</feature>
<evidence type="ECO:0000259" key="2">
    <source>
        <dbReference type="Pfam" id="PF14467"/>
    </source>
</evidence>
<reference evidence="4" key="2">
    <citation type="submission" date="2015-08" db="EMBL/GenBank/DDBJ databases">
        <title>Complete DNA Sequence of Pseudomonas syringae pv. actinidiae, the Causal Agent of Kiwifruit Canker Disease.</title>
        <authorList>
            <person name="Rikkerink E.H.A."/>
            <person name="Fineran P.C."/>
        </authorList>
    </citation>
    <scope>NUCLEOTIDE SEQUENCE</scope>
    <source>
        <strain evidence="4">SkMP5</strain>
    </source>
</reference>
<dbReference type="STRING" id="1475481.GCA_000953855_00443"/>
<dbReference type="InterPro" id="IPR025218">
    <property type="entry name" value="DUF4426"/>
</dbReference>
<feature type="chain" id="PRO_5007415004" description="DUF4426 domain-containing protein" evidence="1">
    <location>
        <begin position="28"/>
        <end position="151"/>
    </location>
</feature>
<gene>
    <name evidence="3" type="ORF">MBSD_1842</name>
    <name evidence="4" type="ORF">MBSD_n0436</name>
</gene>
<dbReference type="Pfam" id="PF14467">
    <property type="entry name" value="DUF4426"/>
    <property type="match status" value="1"/>
</dbReference>
<dbReference type="RefSeq" id="WP_062534668.1">
    <property type="nucleotide sequence ID" value="NZ_DF970151.1"/>
</dbReference>
<name>A0A0K8QL49_9GAMM</name>
<evidence type="ECO:0000313" key="5">
    <source>
        <dbReference type="Proteomes" id="UP000253740"/>
    </source>
</evidence>
<evidence type="ECO:0000313" key="3">
    <source>
        <dbReference type="EMBL" id="GAN45296.1"/>
    </source>
</evidence>
<accession>A0A0K8QL49</accession>
<dbReference type="HOGENOM" id="CLU_141658_1_0_6"/>
<keyword evidence="1" id="KW-0732">Signal</keyword>
<dbReference type="EMBL" id="DF970151">
    <property type="protein sequence ID" value="GAP65147.1"/>
    <property type="molecule type" value="Genomic_DNA"/>
</dbReference>
<reference evidence="3" key="1">
    <citation type="submission" date="2015-03" db="EMBL/GenBank/DDBJ databases">
        <title>Draft genome sequence of Mizugakiibacter sediminis skMP5.</title>
        <authorList>
            <person name="Watanabe T."/>
            <person name="Kojima H."/>
            <person name="Fukui M."/>
        </authorList>
    </citation>
    <scope>NUCLEOTIDE SEQUENCE</scope>
    <source>
        <strain evidence="3">SkMP5</strain>
    </source>
</reference>
<dbReference type="EMBL" id="DF952380">
    <property type="protein sequence ID" value="GAN45296.1"/>
    <property type="molecule type" value="Genomic_DNA"/>
</dbReference>
<sequence length="151" mass="16076">MKHALRITLIGAALALLLLLVPRGAAAAQAERFGDYIVYYSALATDQLPPEVAKTYGFVRSSHRGLLNVAVKRGAADATAVAVAAEVSGSATNLANQRTTVRFREVRDGDAIYYLGEFPVSGADTMRFELKVTPAGGATHTLSFSQNYVTD</sequence>
<evidence type="ECO:0000256" key="1">
    <source>
        <dbReference type="SAM" id="SignalP"/>
    </source>
</evidence>
<keyword evidence="5" id="KW-1185">Reference proteome</keyword>